<dbReference type="InterPro" id="IPR036388">
    <property type="entry name" value="WH-like_DNA-bd_sf"/>
</dbReference>
<evidence type="ECO:0000313" key="2">
    <source>
        <dbReference type="EMBL" id="APV44435.1"/>
    </source>
</evidence>
<dbReference type="InterPro" id="IPR057161">
    <property type="entry name" value="DUF7839"/>
</dbReference>
<dbReference type="STRING" id="1839801.Dform_01101"/>
<dbReference type="OrthoDB" id="151870at2"/>
<gene>
    <name evidence="2" type="ORF">Dform_01101</name>
</gene>
<proteinExistence type="predicted"/>
<sequence>MTDILHNKNASTRFQILVEIASKGPAIEQKAIAVNLNITPQAISDYLKHMTADGLVSSEGRSRYRVTTNGVNWMLRELRALNDYVNLAERAVTDIAVNAAIAEARITEGQVVGLVMKEGILSARPEQNGGAWGLASQNADPGEDVGVSGVKGIIPLKLGKISLAIVPGILEGGSRSTDLSRLKALVRGNRHVAAAGIEAYAALRKIEVEPRYFYAVPQVAVEAVRYGLEVIIVAVAEELPALTKILSEAEIKPDLIDLRIKPKTIS</sequence>
<feature type="domain" description="DUF7839" evidence="1">
    <location>
        <begin position="156"/>
        <end position="252"/>
    </location>
</feature>
<dbReference type="AlphaFoldDB" id="A0A1P8F7L9"/>
<dbReference type="Pfam" id="PF25211">
    <property type="entry name" value="DUF7839"/>
    <property type="match status" value="1"/>
</dbReference>
<dbReference type="InterPro" id="IPR012015">
    <property type="entry name" value="UCP_HTH_arc"/>
</dbReference>
<dbReference type="InterPro" id="IPR036390">
    <property type="entry name" value="WH_DNA-bd_sf"/>
</dbReference>
<protein>
    <submittedName>
        <fullName evidence="2">Putative transcriptional regulator</fullName>
    </submittedName>
</protein>
<evidence type="ECO:0000313" key="3">
    <source>
        <dbReference type="Proteomes" id="UP000185934"/>
    </source>
</evidence>
<dbReference type="EMBL" id="CP018258">
    <property type="protein sequence ID" value="APV44435.1"/>
    <property type="molecule type" value="Genomic_DNA"/>
</dbReference>
<organism evidence="2 3">
    <name type="scientific">Dehalogenimonas formicexedens</name>
    <dbReference type="NCBI Taxonomy" id="1839801"/>
    <lineage>
        <taxon>Bacteria</taxon>
        <taxon>Bacillati</taxon>
        <taxon>Chloroflexota</taxon>
        <taxon>Dehalococcoidia</taxon>
        <taxon>Dehalococcoidales</taxon>
        <taxon>Dehalococcoidaceae</taxon>
        <taxon>Dehalogenimonas</taxon>
    </lineage>
</organism>
<dbReference type="SUPFAM" id="SSF46785">
    <property type="entry name" value="Winged helix' DNA-binding domain"/>
    <property type="match status" value="1"/>
</dbReference>
<dbReference type="RefSeq" id="WP_076004118.1">
    <property type="nucleotide sequence ID" value="NZ_CP018258.1"/>
</dbReference>
<evidence type="ECO:0000259" key="1">
    <source>
        <dbReference type="Pfam" id="PF25211"/>
    </source>
</evidence>
<dbReference type="PANTHER" id="PTHR43704:SF2">
    <property type="entry name" value="HTH CRP-TYPE DOMAIN-CONTAINING PROTEIN"/>
    <property type="match status" value="1"/>
</dbReference>
<dbReference type="PIRSF" id="PIRSF004955">
    <property type="entry name" value="HTH_arch"/>
    <property type="match status" value="1"/>
</dbReference>
<keyword evidence="3" id="KW-1185">Reference proteome</keyword>
<dbReference type="Pfam" id="PF13412">
    <property type="entry name" value="HTH_24"/>
    <property type="match status" value="1"/>
</dbReference>
<dbReference type="KEGG" id="dfo:Dform_01101"/>
<dbReference type="Gene3D" id="1.10.10.10">
    <property type="entry name" value="Winged helix-like DNA-binding domain superfamily/Winged helix DNA-binding domain"/>
    <property type="match status" value="1"/>
</dbReference>
<reference evidence="3" key="1">
    <citation type="submission" date="2016-11" db="EMBL/GenBank/DDBJ databases">
        <title>Dehalogenimonas formicexedens sp. nov., a chlorinated alkane respiring bacterium isolated from contaminated groundwater.</title>
        <authorList>
            <person name="Key T.A."/>
            <person name="Bowman K.S."/>
            <person name="Lee I."/>
            <person name="Chun J."/>
            <person name="Albuquerque L."/>
            <person name="da Costa M.S."/>
            <person name="Rainey F.A."/>
            <person name="Moe W.M."/>
        </authorList>
    </citation>
    <scope>NUCLEOTIDE SEQUENCE [LARGE SCALE GENOMIC DNA]</scope>
    <source>
        <strain evidence="3">NSZ-14</strain>
    </source>
</reference>
<dbReference type="PANTHER" id="PTHR43704">
    <property type="entry name" value="BSR5907 PROTEIN"/>
    <property type="match status" value="1"/>
</dbReference>
<dbReference type="Proteomes" id="UP000185934">
    <property type="component" value="Chromosome"/>
</dbReference>
<accession>A0A1P8F7L9</accession>
<name>A0A1P8F7L9_9CHLR</name>